<dbReference type="eggNOG" id="ENOG502ZAC7">
    <property type="taxonomic scope" value="Bacteria"/>
</dbReference>
<organism evidence="1 2">
    <name type="scientific">Evansella cellulosilytica (strain ATCC 21833 / DSM 2522 / FERM P-1141 / JCM 9156 / N-4)</name>
    <name type="common">Bacillus cellulosilyticus</name>
    <dbReference type="NCBI Taxonomy" id="649639"/>
    <lineage>
        <taxon>Bacteria</taxon>
        <taxon>Bacillati</taxon>
        <taxon>Bacillota</taxon>
        <taxon>Bacilli</taxon>
        <taxon>Bacillales</taxon>
        <taxon>Bacillaceae</taxon>
        <taxon>Evansella</taxon>
    </lineage>
</organism>
<dbReference type="PANTHER" id="PTHR41260">
    <property type="entry name" value="PROTEIN ECSC"/>
    <property type="match status" value="1"/>
</dbReference>
<dbReference type="AlphaFoldDB" id="E6U140"/>
<dbReference type="InterPro" id="IPR024787">
    <property type="entry name" value="EcsC"/>
</dbReference>
<evidence type="ECO:0000313" key="1">
    <source>
        <dbReference type="EMBL" id="ADU31486.1"/>
    </source>
</evidence>
<proteinExistence type="predicted"/>
<gene>
    <name evidence="1" type="ordered locus">Bcell_3244</name>
</gene>
<name>E6U140_EVAC2</name>
<protein>
    <recommendedName>
        <fullName evidence="3">EcsC family protein</fullName>
    </recommendedName>
</protein>
<dbReference type="Pfam" id="PF12787">
    <property type="entry name" value="EcsC"/>
    <property type="match status" value="1"/>
</dbReference>
<accession>E6U140</accession>
<dbReference type="RefSeq" id="WP_013489817.1">
    <property type="nucleotide sequence ID" value="NC_014829.1"/>
</dbReference>
<sequence length="283" mass="33317">MTLTIREKEIWREIEEWEFDTFYGKETDFSRTYQLLFDRAVLSINVLDTKKMLSRIENILFHFHAMLLQTRIDKQAKSELIDQARIFRSDIYEIKDMQKLSIDQIRFLAKKQLARQRLTALAQGGLTGAGGVIFTLSDLPLLLMINLRTVHLIATTYGYDLRKPYELMLVLKVFHAVSLPRTLRKKAWDQLFEELNLNDEDLFFYEGEEDVLSSGWIQQPMKHIVKLFFLIFARKKLIQGIPIFGILVGSAFNYRFTNYIAVASHQFYQKRWLLEKKGRTSSS</sequence>
<dbReference type="HOGENOM" id="CLU_086574_0_0_9"/>
<dbReference type="EMBL" id="CP002394">
    <property type="protein sequence ID" value="ADU31486.1"/>
    <property type="molecule type" value="Genomic_DNA"/>
</dbReference>
<dbReference type="STRING" id="649639.Bcell_3244"/>
<keyword evidence="2" id="KW-1185">Reference proteome</keyword>
<evidence type="ECO:0008006" key="3">
    <source>
        <dbReference type="Google" id="ProtNLM"/>
    </source>
</evidence>
<dbReference type="PANTHER" id="PTHR41260:SF1">
    <property type="entry name" value="PROTEIN ECSC"/>
    <property type="match status" value="1"/>
</dbReference>
<dbReference type="OrthoDB" id="2040879at2"/>
<dbReference type="Proteomes" id="UP000001401">
    <property type="component" value="Chromosome"/>
</dbReference>
<reference evidence="1 2" key="1">
    <citation type="submission" date="2010-12" db="EMBL/GenBank/DDBJ databases">
        <title>Complete sequence of Bacillus cellulosilyticus DSM 2522.</title>
        <authorList>
            <consortium name="US DOE Joint Genome Institute"/>
            <person name="Lucas S."/>
            <person name="Copeland A."/>
            <person name="Lapidus A."/>
            <person name="Cheng J.-F."/>
            <person name="Bruce D."/>
            <person name="Goodwin L."/>
            <person name="Pitluck S."/>
            <person name="Chertkov O."/>
            <person name="Detter J.C."/>
            <person name="Han C."/>
            <person name="Tapia R."/>
            <person name="Land M."/>
            <person name="Hauser L."/>
            <person name="Jeffries C."/>
            <person name="Kyrpides N."/>
            <person name="Ivanova N."/>
            <person name="Mikhailova N."/>
            <person name="Brumm P."/>
            <person name="Mead D."/>
            <person name="Woyke T."/>
        </authorList>
    </citation>
    <scope>NUCLEOTIDE SEQUENCE [LARGE SCALE GENOMIC DNA]</scope>
    <source>
        <strain evidence="2">ATCC 21833 / DSM 2522 / FERM P-1141 / JCM 9156 / N-4</strain>
    </source>
</reference>
<dbReference type="KEGG" id="bco:Bcell_3244"/>
<evidence type="ECO:0000313" key="2">
    <source>
        <dbReference type="Proteomes" id="UP000001401"/>
    </source>
</evidence>